<feature type="compositionally biased region" description="Basic and acidic residues" evidence="1">
    <location>
        <begin position="139"/>
        <end position="158"/>
    </location>
</feature>
<evidence type="ECO:0000313" key="4">
    <source>
        <dbReference type="Proteomes" id="UP000094764"/>
    </source>
</evidence>
<keyword evidence="2" id="KW-0812">Transmembrane</keyword>
<keyword evidence="4" id="KW-1185">Reference proteome</keyword>
<dbReference type="AlphaFoldDB" id="A0A1E5GXG3"/>
<comment type="caution">
    <text evidence="3">The sequence shown here is derived from an EMBL/GenBank/DDBJ whole genome shotgun (WGS) entry which is preliminary data.</text>
</comment>
<reference evidence="4" key="1">
    <citation type="submission" date="2016-09" db="EMBL/GenBank/DDBJ databases">
        <authorList>
            <person name="Gulvik C.A."/>
        </authorList>
    </citation>
    <scope>NUCLEOTIDE SEQUENCE [LARGE SCALE GENOMIC DNA]</scope>
    <source>
        <strain evidence="4">LMG 26306</strain>
    </source>
</reference>
<gene>
    <name evidence="3" type="ORF">BCR23_04590</name>
</gene>
<feature type="transmembrane region" description="Helical" evidence="2">
    <location>
        <begin position="64"/>
        <end position="82"/>
    </location>
</feature>
<feature type="region of interest" description="Disordered" evidence="1">
    <location>
        <begin position="1"/>
        <end position="45"/>
    </location>
</feature>
<keyword evidence="2" id="KW-1133">Transmembrane helix</keyword>
<organism evidence="3 4">
    <name type="scientific">Enterococcus quebecensis</name>
    <dbReference type="NCBI Taxonomy" id="903983"/>
    <lineage>
        <taxon>Bacteria</taxon>
        <taxon>Bacillati</taxon>
        <taxon>Bacillota</taxon>
        <taxon>Bacilli</taxon>
        <taxon>Lactobacillales</taxon>
        <taxon>Enterococcaceae</taxon>
        <taxon>Enterococcus</taxon>
    </lineage>
</organism>
<accession>A0A1E5GXG3</accession>
<proteinExistence type="predicted"/>
<feature type="compositionally biased region" description="Polar residues" evidence="1">
    <location>
        <begin position="28"/>
        <end position="45"/>
    </location>
</feature>
<name>A0A1E5GXG3_9ENTE</name>
<dbReference type="EMBL" id="MIKB01000012">
    <property type="protein sequence ID" value="OEG17285.1"/>
    <property type="molecule type" value="Genomic_DNA"/>
</dbReference>
<feature type="compositionally biased region" description="Basic and acidic residues" evidence="1">
    <location>
        <begin position="90"/>
        <end position="124"/>
    </location>
</feature>
<feature type="region of interest" description="Disordered" evidence="1">
    <location>
        <begin position="79"/>
        <end position="158"/>
    </location>
</feature>
<evidence type="ECO:0000256" key="2">
    <source>
        <dbReference type="SAM" id="Phobius"/>
    </source>
</evidence>
<evidence type="ECO:0000313" key="3">
    <source>
        <dbReference type="EMBL" id="OEG17285.1"/>
    </source>
</evidence>
<keyword evidence="2" id="KW-0472">Membrane</keyword>
<dbReference type="RefSeq" id="WP_069634606.1">
    <property type="nucleotide sequence ID" value="NZ_JXKZ01000019.1"/>
</dbReference>
<evidence type="ECO:0000256" key="1">
    <source>
        <dbReference type="SAM" id="MobiDB-lite"/>
    </source>
</evidence>
<protein>
    <submittedName>
        <fullName evidence="3">Uncharacterized protein</fullName>
    </submittedName>
</protein>
<dbReference type="Proteomes" id="UP000094764">
    <property type="component" value="Unassembled WGS sequence"/>
</dbReference>
<feature type="compositionally biased region" description="Basic and acidic residues" evidence="1">
    <location>
        <begin position="18"/>
        <end position="27"/>
    </location>
</feature>
<sequence>MDKEKNEQQSNESIEETLENHSEKAESSEYNESTEQETATETRSTIVTEDNNFKSFFKKLDKKVVIYSASFLLIGLIGGASLSGGHSRHNFADGRPEHRRFDGNRRGQQEQKSWKQERNEDNSKSNRHNRRSTQQGDTPMKDNSSKDETKSSEDSKNR</sequence>